<keyword evidence="2" id="KW-1133">Transmembrane helix</keyword>
<keyword evidence="2" id="KW-0472">Membrane</keyword>
<keyword evidence="1" id="KW-0175">Coiled coil</keyword>
<keyword evidence="4" id="KW-1185">Reference proteome</keyword>
<dbReference type="AlphaFoldDB" id="A0A1Q9E319"/>
<feature type="coiled-coil region" evidence="1">
    <location>
        <begin position="189"/>
        <end position="216"/>
    </location>
</feature>
<evidence type="ECO:0000313" key="4">
    <source>
        <dbReference type="Proteomes" id="UP000186817"/>
    </source>
</evidence>
<dbReference type="PANTHER" id="PTHR40861:SF1">
    <property type="entry name" value="PHOSPHATIDATE PHOSPHATASE APP1 CATALYTIC DOMAIN-CONTAINING PROTEIN"/>
    <property type="match status" value="1"/>
</dbReference>
<keyword evidence="2" id="KW-0812">Transmembrane</keyword>
<accession>A0A1Q9E319</accession>
<name>A0A1Q9E319_SYMMI</name>
<evidence type="ECO:0000256" key="2">
    <source>
        <dbReference type="SAM" id="Phobius"/>
    </source>
</evidence>
<organism evidence="3 4">
    <name type="scientific">Symbiodinium microadriaticum</name>
    <name type="common">Dinoflagellate</name>
    <name type="synonym">Zooxanthella microadriatica</name>
    <dbReference type="NCBI Taxonomy" id="2951"/>
    <lineage>
        <taxon>Eukaryota</taxon>
        <taxon>Sar</taxon>
        <taxon>Alveolata</taxon>
        <taxon>Dinophyceae</taxon>
        <taxon>Suessiales</taxon>
        <taxon>Symbiodiniaceae</taxon>
        <taxon>Symbiodinium</taxon>
    </lineage>
</organism>
<protein>
    <submittedName>
        <fullName evidence="3">Uncharacterized protein</fullName>
    </submittedName>
</protein>
<evidence type="ECO:0000256" key="1">
    <source>
        <dbReference type="SAM" id="Coils"/>
    </source>
</evidence>
<sequence>MLQGMVVSFRNHGKWEQLAAIRVVSALEVCGILCQAFFLPAQQLEKACFGLLQAREHIPLLQVLLYPRNTLAGSVFQVVLCYGCLGLLPLVFNATFLAIAALLIWSYVAARKESHSSVCAACIHLWDVWRPVGEDKIKSFVQYRQLYSECATLFFGDNGQGDLMCAERLTGMNNTECPEVVTAAFIHQVANEQDQLSELFEQLDETSNLEQEYEKRGIYFFRHLGSDT</sequence>
<dbReference type="PANTHER" id="PTHR40861">
    <property type="entry name" value="DUF2183 DOMAIN-CONTAINING PROTEIN"/>
    <property type="match status" value="1"/>
</dbReference>
<dbReference type="EMBL" id="LSRX01000281">
    <property type="protein sequence ID" value="OLQ01801.1"/>
    <property type="molecule type" value="Genomic_DNA"/>
</dbReference>
<proteinExistence type="predicted"/>
<feature type="transmembrane region" description="Helical" evidence="2">
    <location>
        <begin position="75"/>
        <end position="108"/>
    </location>
</feature>
<reference evidence="3 4" key="1">
    <citation type="submission" date="2016-02" db="EMBL/GenBank/DDBJ databases">
        <title>Genome analysis of coral dinoflagellate symbionts highlights evolutionary adaptations to a symbiotic lifestyle.</title>
        <authorList>
            <person name="Aranda M."/>
            <person name="Li Y."/>
            <person name="Liew Y.J."/>
            <person name="Baumgarten S."/>
            <person name="Simakov O."/>
            <person name="Wilson M."/>
            <person name="Piel J."/>
            <person name="Ashoor H."/>
            <person name="Bougouffa S."/>
            <person name="Bajic V.B."/>
            <person name="Ryu T."/>
            <person name="Ravasi T."/>
            <person name="Bayer T."/>
            <person name="Micklem G."/>
            <person name="Kim H."/>
            <person name="Bhak J."/>
            <person name="Lajeunesse T.C."/>
            <person name="Voolstra C.R."/>
        </authorList>
    </citation>
    <scope>NUCLEOTIDE SEQUENCE [LARGE SCALE GENOMIC DNA]</scope>
    <source>
        <strain evidence="3 4">CCMP2467</strain>
    </source>
</reference>
<comment type="caution">
    <text evidence="3">The sequence shown here is derived from an EMBL/GenBank/DDBJ whole genome shotgun (WGS) entry which is preliminary data.</text>
</comment>
<dbReference type="OrthoDB" id="414897at2759"/>
<dbReference type="Proteomes" id="UP000186817">
    <property type="component" value="Unassembled WGS sequence"/>
</dbReference>
<gene>
    <name evidence="3" type="ORF">AK812_SmicGene15429</name>
</gene>
<evidence type="ECO:0000313" key="3">
    <source>
        <dbReference type="EMBL" id="OLQ01801.1"/>
    </source>
</evidence>